<keyword evidence="1" id="KW-0472">Membrane</keyword>
<dbReference type="EMBL" id="RPFW01000002">
    <property type="protein sequence ID" value="TVZ05149.1"/>
    <property type="molecule type" value="Genomic_DNA"/>
</dbReference>
<protein>
    <submittedName>
        <fullName evidence="2">Uncharacterized protein</fullName>
    </submittedName>
</protein>
<dbReference type="Proteomes" id="UP000460272">
    <property type="component" value="Unassembled WGS sequence"/>
</dbReference>
<name>A0A6P2C164_9ACTN</name>
<accession>A0A6P2C164</accession>
<dbReference type="RefSeq" id="WP_145852852.1">
    <property type="nucleotide sequence ID" value="NZ_RPFW01000002.1"/>
</dbReference>
<reference evidence="2 3" key="1">
    <citation type="submission" date="2018-11" db="EMBL/GenBank/DDBJ databases">
        <title>Trebonia kvetii gen.nov., sp.nov., a novel acidophilic actinobacterium, and proposal of the new actinobacterial family Treboniaceae fam. nov.</title>
        <authorList>
            <person name="Rapoport D."/>
            <person name="Sagova-Mareckova M."/>
            <person name="Sedlacek I."/>
            <person name="Provaznik J."/>
            <person name="Kralova S."/>
            <person name="Pavlinic D."/>
            <person name="Benes V."/>
            <person name="Kopecky J."/>
        </authorList>
    </citation>
    <scope>NUCLEOTIDE SEQUENCE [LARGE SCALE GENOMIC DNA]</scope>
    <source>
        <strain evidence="2 3">15Tr583</strain>
    </source>
</reference>
<organism evidence="2 3">
    <name type="scientific">Trebonia kvetii</name>
    <dbReference type="NCBI Taxonomy" id="2480626"/>
    <lineage>
        <taxon>Bacteria</taxon>
        <taxon>Bacillati</taxon>
        <taxon>Actinomycetota</taxon>
        <taxon>Actinomycetes</taxon>
        <taxon>Streptosporangiales</taxon>
        <taxon>Treboniaceae</taxon>
        <taxon>Trebonia</taxon>
    </lineage>
</organism>
<keyword evidence="1" id="KW-0812">Transmembrane</keyword>
<feature type="transmembrane region" description="Helical" evidence="1">
    <location>
        <begin position="144"/>
        <end position="163"/>
    </location>
</feature>
<evidence type="ECO:0000313" key="3">
    <source>
        <dbReference type="Proteomes" id="UP000460272"/>
    </source>
</evidence>
<sequence length="275" mass="29358">MRTDDAFGAGRFAIGMWHDPRRAGWLMWAYFLLSLIVGSVVYLSVGPASSGQPGHGYNWIFSAFFAWRVTRGGRISRMLLILGAGLGYLETAFTVARHFGPATFGVLAIYIVQLALLMSPSVYQRTRPRDWAEPPAATRVLPPLTLLLLGVFAGLSVTLLGLAGMGPGPAAPGCVASAAPPGLCDTLADGTPLRWVTLHDGLPSAHWAAMAKDWVQWSVVSTSMLYGLWLAKLARREPLRTTFPVAAAVGSALGALAPRPPCQQVTARAAAPPRR</sequence>
<feature type="transmembrane region" description="Helical" evidence="1">
    <location>
        <begin position="25"/>
        <end position="45"/>
    </location>
</feature>
<evidence type="ECO:0000256" key="1">
    <source>
        <dbReference type="SAM" id="Phobius"/>
    </source>
</evidence>
<feature type="transmembrane region" description="Helical" evidence="1">
    <location>
        <begin position="102"/>
        <end position="123"/>
    </location>
</feature>
<keyword evidence="3" id="KW-1185">Reference proteome</keyword>
<keyword evidence="1" id="KW-1133">Transmembrane helix</keyword>
<feature type="transmembrane region" description="Helical" evidence="1">
    <location>
        <begin position="214"/>
        <end position="231"/>
    </location>
</feature>
<evidence type="ECO:0000313" key="2">
    <source>
        <dbReference type="EMBL" id="TVZ05149.1"/>
    </source>
</evidence>
<proteinExistence type="predicted"/>
<dbReference type="AlphaFoldDB" id="A0A6P2C164"/>
<comment type="caution">
    <text evidence="2">The sequence shown here is derived from an EMBL/GenBank/DDBJ whole genome shotgun (WGS) entry which is preliminary data.</text>
</comment>
<gene>
    <name evidence="2" type="ORF">EAS64_11150</name>
</gene>
<feature type="transmembrane region" description="Helical" evidence="1">
    <location>
        <begin position="78"/>
        <end position="96"/>
    </location>
</feature>